<evidence type="ECO:0000313" key="2">
    <source>
        <dbReference type="Proteomes" id="UP001234297"/>
    </source>
</evidence>
<dbReference type="EMBL" id="CM056819">
    <property type="protein sequence ID" value="KAJ8624330.1"/>
    <property type="molecule type" value="Genomic_DNA"/>
</dbReference>
<reference evidence="1 2" key="1">
    <citation type="journal article" date="2022" name="Hortic Res">
        <title>A haplotype resolved chromosomal level avocado genome allows analysis of novel avocado genes.</title>
        <authorList>
            <person name="Nath O."/>
            <person name="Fletcher S.J."/>
            <person name="Hayward A."/>
            <person name="Shaw L.M."/>
            <person name="Masouleh A.K."/>
            <person name="Furtado A."/>
            <person name="Henry R.J."/>
            <person name="Mitter N."/>
        </authorList>
    </citation>
    <scope>NUCLEOTIDE SEQUENCE [LARGE SCALE GENOMIC DNA]</scope>
    <source>
        <strain evidence="2">cv. Hass</strain>
    </source>
</reference>
<organism evidence="1 2">
    <name type="scientific">Persea americana</name>
    <name type="common">Avocado</name>
    <dbReference type="NCBI Taxonomy" id="3435"/>
    <lineage>
        <taxon>Eukaryota</taxon>
        <taxon>Viridiplantae</taxon>
        <taxon>Streptophyta</taxon>
        <taxon>Embryophyta</taxon>
        <taxon>Tracheophyta</taxon>
        <taxon>Spermatophyta</taxon>
        <taxon>Magnoliopsida</taxon>
        <taxon>Magnoliidae</taxon>
        <taxon>Laurales</taxon>
        <taxon>Lauraceae</taxon>
        <taxon>Persea</taxon>
    </lineage>
</organism>
<dbReference type="Proteomes" id="UP001234297">
    <property type="component" value="Chromosome 11"/>
</dbReference>
<accession>A0ACC2KT39</accession>
<name>A0ACC2KT39_PERAE</name>
<comment type="caution">
    <text evidence="1">The sequence shown here is derived from an EMBL/GenBank/DDBJ whole genome shotgun (WGS) entry which is preliminary data.</text>
</comment>
<sequence length="561" mass="63425">MDLGTSLRLSSSIQPSIFTSPSLHRSCLSISAANPPPSNASFPIFTTFSQRDFTCCRVSIKDSVTSMYENKTIPGRERDDVELSGLMALSPLDGRYWEKVKELSPFLSEYALIRFRVLVEVKWLLKLSQIPEVTEVPSFSEDARSYLEGLIHNFGETDAKEVKRIEKITNHDVKAVEYFLKQRCQCQPEIVKVLEFFHFACTSEDINNVAHALMLKEALDKVILPIMVELIVAICNMAKQNAHITMLSRTHGQPASPTSLGKEMAIFVDRLSKQCQSISKVRLLGKFAGAVGNYNAHLVAYPEINWPTVAEEFMKSLGIDFNPYVTQIEPHDYMGELFNAFTLFNSVLIDFDRDIWSYISLGYFKQITKAGEIGSSTMPHKVNPIDFENSEGNLSWANGNLDSLSKKLLISRMQRDLTDSTVLRNMGVALGHCLLAYKMALQGIGKLQLNEARLNEDLDKSWEVLAEPIQTVMRRYSVPEPYEKLKELTRGRAVTKESIREFTEGLELPEEAKAALLRSTPQSYIGAAESLAKAIDTSIYSLKKTLEMNGYNRVRTFWFRF</sequence>
<keyword evidence="2" id="KW-1185">Reference proteome</keyword>
<evidence type="ECO:0000313" key="1">
    <source>
        <dbReference type="EMBL" id="KAJ8624330.1"/>
    </source>
</evidence>
<proteinExistence type="predicted"/>
<gene>
    <name evidence="1" type="ORF">MRB53_032860</name>
</gene>
<protein>
    <submittedName>
        <fullName evidence="1">Uncharacterized protein</fullName>
    </submittedName>
</protein>